<evidence type="ECO:0000256" key="1">
    <source>
        <dbReference type="ARBA" id="ARBA00006479"/>
    </source>
</evidence>
<organism evidence="2 3">
    <name type="scientific">Prevotella aff. ruminicola Tc2-24</name>
    <dbReference type="NCBI Taxonomy" id="81582"/>
    <lineage>
        <taxon>Bacteria</taxon>
        <taxon>Pseudomonadati</taxon>
        <taxon>Bacteroidota</taxon>
        <taxon>Bacteroidia</taxon>
        <taxon>Bacteroidales</taxon>
        <taxon>Prevotellaceae</taxon>
        <taxon>Prevotella</taxon>
    </lineage>
</organism>
<evidence type="ECO:0000313" key="2">
    <source>
        <dbReference type="EMBL" id="SEV96487.1"/>
    </source>
</evidence>
<dbReference type="AlphaFoldDB" id="A0A1I0N735"/>
<dbReference type="Gene3D" id="3.30.420.40">
    <property type="match status" value="2"/>
</dbReference>
<dbReference type="PANTHER" id="PTHR18964">
    <property type="entry name" value="ROK (REPRESSOR, ORF, KINASE) FAMILY"/>
    <property type="match status" value="1"/>
</dbReference>
<keyword evidence="2" id="KW-0808">Transferase</keyword>
<sequence>MKIGIDLGGTNIRVGLVDQNRLISKQTAPCPKGTEKEVLEQILALIKKVMSEEVTSIGVGVPSVVDRERGIVYNVANIPSWKEVHLRQILEDEFHRPAFINNDANCFTLGEHYFGEGKNYNDFVGLTIGTGIGTGLIFNGKLYNGHNTGAGEIGSLPFKGKDYEHFCASRFFDAFETTGVELGEKARENDGQALKTWCLFGDNLGCLMEAILYAYDPQAILLGGGITEAFPYFKDAMYQRLKEFPYQESVTRLHIAPSKLKDAALLGAAMLDE</sequence>
<dbReference type="InterPro" id="IPR043129">
    <property type="entry name" value="ATPase_NBD"/>
</dbReference>
<dbReference type="CDD" id="cd23763">
    <property type="entry name" value="ASKHA_ATPase_ROK"/>
    <property type="match status" value="1"/>
</dbReference>
<dbReference type="GO" id="GO:0016301">
    <property type="term" value="F:kinase activity"/>
    <property type="evidence" value="ECO:0007669"/>
    <property type="project" value="UniProtKB-KW"/>
</dbReference>
<dbReference type="RefSeq" id="WP_091915096.1">
    <property type="nucleotide sequence ID" value="NZ_FOIQ01000002.1"/>
</dbReference>
<proteinExistence type="inferred from homology"/>
<dbReference type="Proteomes" id="UP000199373">
    <property type="component" value="Unassembled WGS sequence"/>
</dbReference>
<comment type="similarity">
    <text evidence="1">Belongs to the ROK (NagC/XylR) family.</text>
</comment>
<dbReference type="EMBL" id="FOIQ01000002">
    <property type="protein sequence ID" value="SEV96487.1"/>
    <property type="molecule type" value="Genomic_DNA"/>
</dbReference>
<keyword evidence="2" id="KW-0418">Kinase</keyword>
<name>A0A1I0N735_9BACT</name>
<reference evidence="2 3" key="1">
    <citation type="submission" date="2016-10" db="EMBL/GenBank/DDBJ databases">
        <authorList>
            <person name="de Groot N.N."/>
        </authorList>
    </citation>
    <scope>NUCLEOTIDE SEQUENCE [LARGE SCALE GENOMIC DNA]</scope>
    <source>
        <strain evidence="2 3">TC2-24</strain>
    </source>
</reference>
<dbReference type="SUPFAM" id="SSF53067">
    <property type="entry name" value="Actin-like ATPase domain"/>
    <property type="match status" value="1"/>
</dbReference>
<gene>
    <name evidence="2" type="ORF">SAMN04487850_0994</name>
</gene>
<keyword evidence="3" id="KW-1185">Reference proteome</keyword>
<dbReference type="PANTHER" id="PTHR18964:SF149">
    <property type="entry name" value="BIFUNCTIONAL UDP-N-ACETYLGLUCOSAMINE 2-EPIMERASE_N-ACETYLMANNOSAMINE KINASE"/>
    <property type="match status" value="1"/>
</dbReference>
<evidence type="ECO:0000313" key="3">
    <source>
        <dbReference type="Proteomes" id="UP000199373"/>
    </source>
</evidence>
<protein>
    <submittedName>
        <fullName evidence="2">Glucokinase</fullName>
    </submittedName>
</protein>
<accession>A0A1I0N735</accession>
<dbReference type="InterPro" id="IPR000600">
    <property type="entry name" value="ROK"/>
</dbReference>
<dbReference type="Pfam" id="PF00480">
    <property type="entry name" value="ROK"/>
    <property type="match status" value="1"/>
</dbReference>